<dbReference type="RefSeq" id="WP_175422508.1">
    <property type="nucleotide sequence ID" value="NZ_MDCJ01000006.1"/>
</dbReference>
<comment type="caution">
    <text evidence="1">The sequence shown here is derived from an EMBL/GenBank/DDBJ whole genome shotgun (WGS) entry which is preliminary data.</text>
</comment>
<reference evidence="1 2" key="1">
    <citation type="submission" date="2016-08" db="EMBL/GenBank/DDBJ databases">
        <title>Genome sequencing of Vibrio scophthalmi strain FP3289, an isolated from Paralichthys olivaceus.</title>
        <authorList>
            <person name="Han H.-J."/>
        </authorList>
    </citation>
    <scope>NUCLEOTIDE SEQUENCE [LARGE SCALE GENOMIC DNA]</scope>
    <source>
        <strain evidence="1 2">FP3289</strain>
    </source>
</reference>
<organism evidence="1 2">
    <name type="scientific">Vibrio scophthalmi</name>
    <dbReference type="NCBI Taxonomy" id="45658"/>
    <lineage>
        <taxon>Bacteria</taxon>
        <taxon>Pseudomonadati</taxon>
        <taxon>Pseudomonadota</taxon>
        <taxon>Gammaproteobacteria</taxon>
        <taxon>Vibrionales</taxon>
        <taxon>Vibrionaceae</taxon>
        <taxon>Vibrio</taxon>
    </lineage>
</organism>
<dbReference type="Proteomes" id="UP000095131">
    <property type="component" value="Unassembled WGS sequence"/>
</dbReference>
<dbReference type="PROSITE" id="PS51257">
    <property type="entry name" value="PROKAR_LIPOPROTEIN"/>
    <property type="match status" value="1"/>
</dbReference>
<name>A0A1E3WJI6_9VIBR</name>
<evidence type="ECO:0008006" key="3">
    <source>
        <dbReference type="Google" id="ProtNLM"/>
    </source>
</evidence>
<dbReference type="AlphaFoldDB" id="A0A1E3WJI6"/>
<evidence type="ECO:0000313" key="1">
    <source>
        <dbReference type="EMBL" id="ODS09631.1"/>
    </source>
</evidence>
<evidence type="ECO:0000313" key="2">
    <source>
        <dbReference type="Proteomes" id="UP000095131"/>
    </source>
</evidence>
<dbReference type="EMBL" id="MDCJ01000006">
    <property type="protein sequence ID" value="ODS09631.1"/>
    <property type="molecule type" value="Genomic_DNA"/>
</dbReference>
<accession>A0A1E3WJI6</accession>
<sequence length="58" mass="6259">MDKGLLLCIFLIGLVVGGGCVTGYMYLSDDSPLMARQKAFDDTAKDLIELSKQCSVSK</sequence>
<gene>
    <name evidence="1" type="ORF">VSF3289_03295</name>
</gene>
<protein>
    <recommendedName>
        <fullName evidence="3">Lipoprotein</fullName>
    </recommendedName>
</protein>
<proteinExistence type="predicted"/>